<evidence type="ECO:0000256" key="3">
    <source>
        <dbReference type="ARBA" id="ARBA00022602"/>
    </source>
</evidence>
<dbReference type="Pfam" id="PF00432">
    <property type="entry name" value="Prenyltrans"/>
    <property type="match status" value="1"/>
</dbReference>
<evidence type="ECO:0000259" key="8">
    <source>
        <dbReference type="Pfam" id="PF00432"/>
    </source>
</evidence>
<comment type="similarity">
    <text evidence="2">Belongs to the protein prenyltransferase subunit beta family.</text>
</comment>
<evidence type="ECO:0000256" key="4">
    <source>
        <dbReference type="ARBA" id="ARBA00022679"/>
    </source>
</evidence>
<evidence type="ECO:0000313" key="10">
    <source>
        <dbReference type="Proteomes" id="UP000193144"/>
    </source>
</evidence>
<comment type="caution">
    <text evidence="9">The sequence shown here is derived from an EMBL/GenBank/DDBJ whole genome shotgun (WGS) entry which is preliminary data.</text>
</comment>
<evidence type="ECO:0000256" key="6">
    <source>
        <dbReference type="ARBA" id="ARBA00022737"/>
    </source>
</evidence>
<dbReference type="GO" id="GO:0046872">
    <property type="term" value="F:metal ion binding"/>
    <property type="evidence" value="ECO:0007669"/>
    <property type="project" value="UniProtKB-KW"/>
</dbReference>
<dbReference type="Gene3D" id="1.50.10.20">
    <property type="match status" value="1"/>
</dbReference>
<dbReference type="GO" id="GO:0005953">
    <property type="term" value="C:CAAX-protein geranylgeranyltransferase complex"/>
    <property type="evidence" value="ECO:0007669"/>
    <property type="project" value="TreeGrafter"/>
</dbReference>
<evidence type="ECO:0000256" key="1">
    <source>
        <dbReference type="ARBA" id="ARBA00001947"/>
    </source>
</evidence>
<gene>
    <name evidence="9" type="ORF">BCR34DRAFT_576145</name>
</gene>
<keyword evidence="7" id="KW-0862">Zinc</keyword>
<proteinExistence type="inferred from homology"/>
<dbReference type="EMBL" id="MCFA01000189">
    <property type="protein sequence ID" value="ORY00020.1"/>
    <property type="molecule type" value="Genomic_DNA"/>
</dbReference>
<accession>A0A1Y1YPS8</accession>
<evidence type="ECO:0000256" key="7">
    <source>
        <dbReference type="ARBA" id="ARBA00022833"/>
    </source>
</evidence>
<comment type="cofactor">
    <cofactor evidence="1">
        <name>Zn(2+)</name>
        <dbReference type="ChEBI" id="CHEBI:29105"/>
    </cofactor>
</comment>
<name>A0A1Y1YPS8_9PLEO</name>
<protein>
    <submittedName>
        <fullName evidence="9">Geranylgeranyl transferas-like protein type i beta subunit</fullName>
    </submittedName>
</protein>
<keyword evidence="10" id="KW-1185">Reference proteome</keyword>
<dbReference type="PANTHER" id="PTHR11774">
    <property type="entry name" value="GERANYLGERANYL TRANSFERASE TYPE BETA SUBUNIT"/>
    <property type="match status" value="1"/>
</dbReference>
<evidence type="ECO:0000313" key="9">
    <source>
        <dbReference type="EMBL" id="ORY00020.1"/>
    </source>
</evidence>
<keyword evidence="6" id="KW-0677">Repeat</keyword>
<dbReference type="STRING" id="1231657.A0A1Y1YPS8"/>
<sequence>MQESSNRPLHGANESGLQYAKHIKYWRRNLKTYLPHHYTSNDSNRLTLGFFILSALDILGDLQPALSAEERQGYIKWVYSCQIPTGGFRGSPGTDFGSLRNDGNAVWDPPTVPATYFALGTLALLGDDLQGVKRREILIWLTRMQRPDGSFGETLGLGDRIEGGNDTRFGYLSTGIRWMLRGTVEGPVDGVPDVDVDQFVKCIRDSETYDGGISEDSLHEAHAGFTCCAVSALSLVDRLPLPANFAPKADDRIRGVSNLPLMLHWLTARQTMTLDEEDALDTYADETDSTATCHDGHAFLPHNYTSEAGRKSIESQPTSHFEMSWVGMNGRANKIADTCYAWWSCAPLKLLGHLELVNKKPIRRWLLDKTQHIVGGFGKLPGYPPDIYHSYLGLITLSMFGETGLQDVDPALCISTRAKEHLESLPWRKAVVGEPEPSKAETVPDLSYMTITGG</sequence>
<dbReference type="Proteomes" id="UP000193144">
    <property type="component" value="Unassembled WGS sequence"/>
</dbReference>
<keyword evidence="5" id="KW-0479">Metal-binding</keyword>
<keyword evidence="3" id="KW-0637">Prenyltransferase</keyword>
<dbReference type="InterPro" id="IPR045089">
    <property type="entry name" value="PGGT1B-like"/>
</dbReference>
<dbReference type="InterPro" id="IPR008930">
    <property type="entry name" value="Terpenoid_cyclase/PrenylTrfase"/>
</dbReference>
<keyword evidence="4" id="KW-0808">Transferase</keyword>
<dbReference type="OrthoDB" id="24893at2759"/>
<dbReference type="InterPro" id="IPR001330">
    <property type="entry name" value="Prenyltrans"/>
</dbReference>
<dbReference type="SUPFAM" id="SSF48239">
    <property type="entry name" value="Terpenoid cyclases/Protein prenyltransferases"/>
    <property type="match status" value="1"/>
</dbReference>
<organism evidence="9 10">
    <name type="scientific">Clohesyomyces aquaticus</name>
    <dbReference type="NCBI Taxonomy" id="1231657"/>
    <lineage>
        <taxon>Eukaryota</taxon>
        <taxon>Fungi</taxon>
        <taxon>Dikarya</taxon>
        <taxon>Ascomycota</taxon>
        <taxon>Pezizomycotina</taxon>
        <taxon>Dothideomycetes</taxon>
        <taxon>Pleosporomycetidae</taxon>
        <taxon>Pleosporales</taxon>
        <taxon>Lindgomycetaceae</taxon>
        <taxon>Clohesyomyces</taxon>
    </lineage>
</organism>
<dbReference type="GO" id="GO:0004662">
    <property type="term" value="F:CAAX-protein geranylgeranyltransferase activity"/>
    <property type="evidence" value="ECO:0007669"/>
    <property type="project" value="TreeGrafter"/>
</dbReference>
<evidence type="ECO:0000256" key="2">
    <source>
        <dbReference type="ARBA" id="ARBA00010497"/>
    </source>
</evidence>
<dbReference type="AlphaFoldDB" id="A0A1Y1YPS8"/>
<evidence type="ECO:0000256" key="5">
    <source>
        <dbReference type="ARBA" id="ARBA00022723"/>
    </source>
</evidence>
<dbReference type="PANTHER" id="PTHR11774:SF4">
    <property type="entry name" value="GERANYLGERANYL TRANSFERASE TYPE-1 SUBUNIT BETA"/>
    <property type="match status" value="1"/>
</dbReference>
<reference evidence="9 10" key="1">
    <citation type="submission" date="2016-07" db="EMBL/GenBank/DDBJ databases">
        <title>Pervasive Adenine N6-methylation of Active Genes in Fungi.</title>
        <authorList>
            <consortium name="DOE Joint Genome Institute"/>
            <person name="Mondo S.J."/>
            <person name="Dannebaum R.O."/>
            <person name="Kuo R.C."/>
            <person name="Labutti K."/>
            <person name="Haridas S."/>
            <person name="Kuo A."/>
            <person name="Salamov A."/>
            <person name="Ahrendt S.R."/>
            <person name="Lipzen A."/>
            <person name="Sullivan W."/>
            <person name="Andreopoulos W.B."/>
            <person name="Clum A."/>
            <person name="Lindquist E."/>
            <person name="Daum C."/>
            <person name="Ramamoorthy G.K."/>
            <person name="Gryganskyi A."/>
            <person name="Culley D."/>
            <person name="Magnuson J.K."/>
            <person name="James T.Y."/>
            <person name="O'Malley M.A."/>
            <person name="Stajich J.E."/>
            <person name="Spatafora J.W."/>
            <person name="Visel A."/>
            <person name="Grigoriev I.V."/>
        </authorList>
    </citation>
    <scope>NUCLEOTIDE SEQUENCE [LARGE SCALE GENOMIC DNA]</scope>
    <source>
        <strain evidence="9 10">CBS 115471</strain>
    </source>
</reference>
<feature type="domain" description="Prenyltransferase alpha-alpha toroid" evidence="8">
    <location>
        <begin position="17"/>
        <end position="414"/>
    </location>
</feature>